<dbReference type="AlphaFoldDB" id="A0AAU9PG06"/>
<accession>A0AAU9PG06</accession>
<protein>
    <submittedName>
        <fullName evidence="1">Uncharacterized protein</fullName>
    </submittedName>
</protein>
<proteinExistence type="predicted"/>
<dbReference type="Proteomes" id="UP001157418">
    <property type="component" value="Unassembled WGS sequence"/>
</dbReference>
<keyword evidence="2" id="KW-1185">Reference proteome</keyword>
<sequence>MRLFDDVPSEKAFQVSTGAKRKEHVKSLSETQCYYSHRYGHIMKYCKKKKEDESADANFNYGKETKEGDTVFMALEDLEALVDDAWHDDDDDVLVKRNKVMDDE</sequence>
<evidence type="ECO:0000313" key="1">
    <source>
        <dbReference type="EMBL" id="CAH1448983.1"/>
    </source>
</evidence>
<dbReference type="EMBL" id="CAKMRJ010005634">
    <property type="protein sequence ID" value="CAH1448983.1"/>
    <property type="molecule type" value="Genomic_DNA"/>
</dbReference>
<reference evidence="1 2" key="1">
    <citation type="submission" date="2022-01" db="EMBL/GenBank/DDBJ databases">
        <authorList>
            <person name="Xiong W."/>
            <person name="Schranz E."/>
        </authorList>
    </citation>
    <scope>NUCLEOTIDE SEQUENCE [LARGE SCALE GENOMIC DNA]</scope>
</reference>
<gene>
    <name evidence="1" type="ORF">LVIROSA_LOCUS34496</name>
</gene>
<comment type="caution">
    <text evidence="1">The sequence shown here is derived from an EMBL/GenBank/DDBJ whole genome shotgun (WGS) entry which is preliminary data.</text>
</comment>
<name>A0AAU9PG06_9ASTR</name>
<dbReference type="Gene3D" id="4.10.60.10">
    <property type="entry name" value="Zinc finger, CCHC-type"/>
    <property type="match status" value="1"/>
</dbReference>
<organism evidence="1 2">
    <name type="scientific">Lactuca virosa</name>
    <dbReference type="NCBI Taxonomy" id="75947"/>
    <lineage>
        <taxon>Eukaryota</taxon>
        <taxon>Viridiplantae</taxon>
        <taxon>Streptophyta</taxon>
        <taxon>Embryophyta</taxon>
        <taxon>Tracheophyta</taxon>
        <taxon>Spermatophyta</taxon>
        <taxon>Magnoliopsida</taxon>
        <taxon>eudicotyledons</taxon>
        <taxon>Gunneridae</taxon>
        <taxon>Pentapetalae</taxon>
        <taxon>asterids</taxon>
        <taxon>campanulids</taxon>
        <taxon>Asterales</taxon>
        <taxon>Asteraceae</taxon>
        <taxon>Cichorioideae</taxon>
        <taxon>Cichorieae</taxon>
        <taxon>Lactucinae</taxon>
        <taxon>Lactuca</taxon>
    </lineage>
</organism>
<evidence type="ECO:0000313" key="2">
    <source>
        <dbReference type="Proteomes" id="UP001157418"/>
    </source>
</evidence>